<evidence type="ECO:0000256" key="1">
    <source>
        <dbReference type="SAM" id="MobiDB-lite"/>
    </source>
</evidence>
<keyword evidence="4" id="KW-1185">Reference proteome</keyword>
<dbReference type="PANTHER" id="PTHR10622:SF10">
    <property type="entry name" value="HET DOMAIN-CONTAINING PROTEIN"/>
    <property type="match status" value="1"/>
</dbReference>
<name>A0A2T4A2Y6_TRIHA</name>
<feature type="region of interest" description="Disordered" evidence="1">
    <location>
        <begin position="923"/>
        <end position="956"/>
    </location>
</feature>
<dbReference type="GeneID" id="36632252"/>
<protein>
    <recommendedName>
        <fullName evidence="2">Heterokaryon incompatibility domain-containing protein</fullName>
    </recommendedName>
</protein>
<feature type="compositionally biased region" description="Pro residues" evidence="1">
    <location>
        <begin position="938"/>
        <end position="952"/>
    </location>
</feature>
<dbReference type="Pfam" id="PF06985">
    <property type="entry name" value="HET"/>
    <property type="match status" value="1"/>
</dbReference>
<feature type="region of interest" description="Disordered" evidence="1">
    <location>
        <begin position="240"/>
        <end position="280"/>
    </location>
</feature>
<feature type="compositionally biased region" description="Low complexity" evidence="1">
    <location>
        <begin position="884"/>
        <end position="901"/>
    </location>
</feature>
<evidence type="ECO:0000259" key="2">
    <source>
        <dbReference type="Pfam" id="PF06985"/>
    </source>
</evidence>
<feature type="compositionally biased region" description="Low complexity" evidence="1">
    <location>
        <begin position="923"/>
        <end position="937"/>
    </location>
</feature>
<dbReference type="EMBL" id="KZ679686">
    <property type="protein sequence ID" value="PTB51435.1"/>
    <property type="molecule type" value="Genomic_DNA"/>
</dbReference>
<dbReference type="PANTHER" id="PTHR10622">
    <property type="entry name" value="HET DOMAIN-CONTAINING PROTEIN"/>
    <property type="match status" value="1"/>
</dbReference>
<feature type="compositionally biased region" description="Polar residues" evidence="1">
    <location>
        <begin position="241"/>
        <end position="255"/>
    </location>
</feature>
<evidence type="ECO:0000313" key="3">
    <source>
        <dbReference type="EMBL" id="PTB51435.1"/>
    </source>
</evidence>
<dbReference type="RefSeq" id="XP_024771112.1">
    <property type="nucleotide sequence ID" value="XM_024923669.1"/>
</dbReference>
<evidence type="ECO:0000313" key="4">
    <source>
        <dbReference type="Proteomes" id="UP000241690"/>
    </source>
</evidence>
<gene>
    <name evidence="3" type="ORF">M431DRAFT_8638</name>
</gene>
<reference evidence="3 4" key="1">
    <citation type="submission" date="2016-07" db="EMBL/GenBank/DDBJ databases">
        <title>Multiple horizontal gene transfer events from other fungi enriched the ability of initially mycotrophic Trichoderma (Ascomycota) to feed on dead plant biomass.</title>
        <authorList>
            <consortium name="DOE Joint Genome Institute"/>
            <person name="Aerts A."/>
            <person name="Atanasova L."/>
            <person name="Chenthamara K."/>
            <person name="Zhang J."/>
            <person name="Grujic M."/>
            <person name="Henrissat B."/>
            <person name="Kuo A."/>
            <person name="Salamov A."/>
            <person name="Lipzen A."/>
            <person name="Labutti K."/>
            <person name="Barry K."/>
            <person name="Miao Y."/>
            <person name="Rahimi M.J."/>
            <person name="Shen Q."/>
            <person name="Grigoriev I.V."/>
            <person name="Kubicek C.P."/>
            <person name="Druzhinina I.S."/>
        </authorList>
    </citation>
    <scope>NUCLEOTIDE SEQUENCE [LARGE SCALE GENOMIC DNA]</scope>
    <source>
        <strain evidence="3 4">CBS 226.95</strain>
    </source>
</reference>
<dbReference type="Proteomes" id="UP000241690">
    <property type="component" value="Unassembled WGS sequence"/>
</dbReference>
<accession>A0A2T4A2Y6</accession>
<organism evidence="3 4">
    <name type="scientific">Trichoderma harzianum CBS 226.95</name>
    <dbReference type="NCBI Taxonomy" id="983964"/>
    <lineage>
        <taxon>Eukaryota</taxon>
        <taxon>Fungi</taxon>
        <taxon>Dikarya</taxon>
        <taxon>Ascomycota</taxon>
        <taxon>Pezizomycotina</taxon>
        <taxon>Sordariomycetes</taxon>
        <taxon>Hypocreomycetidae</taxon>
        <taxon>Hypocreales</taxon>
        <taxon>Hypocreaceae</taxon>
        <taxon>Trichoderma</taxon>
    </lineage>
</organism>
<sequence>MASMTSISDKIARVTDLSNYTDITPEKIKKIFDDIGSSPEKLRAALNLWFVPDFKPTFTRTKDSALSTLQDIEFLEAPDTERPQRPLRMIDLDTGNIVDAWNISHLDSYCILSHRWKGDEITLAHFMRAREKYMERIRTRTGAASNIETLAAQSDDISLVLEQCTLDIIDQQQIIEMILQQESEGLSVEELIKRKVEANEMKWKMNSARQTRDSKKSLVDLSKIEKKMFDTIIHRAGKVVDSNTQDSQNAETPTATAEGIVSGGPDMPQPENSDHATTSTVVSKAEEAYAKAEKDFEDLLIKQKAVAERTQIFQKSNRLGDEVDELIRRLQRWKSAIKLHNSIKEAQRIFRTSHFQRRGARYIWSDTCCIDKKNYGELSQSLSLMGDWYSNAEFCLVHLDTNWREADAIDDWLKFGREVKNSGDKVPAVTPNIPSFREIKSTIEWASRAWTLQELVMSKMTYFVNSEWTPLSRPIENLGDIYPLVPFIELHTQGIESNIYAGPPEVINHTKLSQWKIGDFNALIPYLRETDIELVNESNNGGRWETTYQIEAEQVRESIQLISVLNALGFRFPANMTVETATSEISRAVCLAASDLDRSKGHGSDESGIRLLAELKKNHLPNPSGDASPSDANDTEEVIKFLLLCLVAKVGDLIVSDRRFIAEFGGVRPLTTWKSGIARSGFPAQLVLQLSCSRVATVPVDHVYALMGILGVRFPSFHAEGYAKALARLLDEVIVTHNDVSVFNWAGAEMGSPVRGRSMYPASHKAYGTDEDRGRRYNMMISAKVRQDRKQTMVTYHGIIQMLRDAIDCVKDKRRESIPLHWVREITSFISNSTFDNLQPQLINIGKILLYVKLHCAQLKKSASDQSVQNDGSKDAASSDEKSSWSLNLTPSLPSLKSSSEKVTSSLPGFGLSKNIKSGFGKFSSKTSEKAVPQEATPAPPAAPPAPPPPAEPEWKQLDSGVTEYLRVMRDADKSQGEKEDPLPKKIKDIAFNVIEPEGLERQMSDDGEKITAENLACPNPIIVNSSGIEGIFDIQRIVVTMIDREKLVRQVAKATSPKQKISGWCTISTGFANVAVHFACEQRILKTQLDVEKATEDKIIKETTRAKKLQGSIELQSVDQVVEGGMNLVANTTIGKGNQDKQAEEKDTTDYIRATKEEKTVVRMLDYIQEPQLQLVAGEWVLARFSGVPGAKWFLCFLELGSTHQFYGQRIAATEIDFTNSAVEPGLMSAWQIYMDRKKRKMCKILETYIKSSENAKQGEEKLSKATTLANDSYDKLTDAGLQRFETAKSFSPMSPLSKRFPFSTSSEAVNDTKANVANVDDEDDDNFFDDLLEHAKEAAISLGHYTVLAAYEKFFEMQAKHMDKYLAVSVLKKTPKILQSAVENLDENKGFLPAMFHSGKRMRRPLAYILESSGASPSITVLNDTNVFTRRAPSSRLNAIRGVGS</sequence>
<feature type="domain" description="Heterokaryon incompatibility" evidence="2">
    <location>
        <begin position="334"/>
        <end position="454"/>
    </location>
</feature>
<proteinExistence type="predicted"/>
<feature type="region of interest" description="Disordered" evidence="1">
    <location>
        <begin position="862"/>
        <end position="901"/>
    </location>
</feature>
<feature type="compositionally biased region" description="Basic and acidic residues" evidence="1">
    <location>
        <begin position="872"/>
        <end position="883"/>
    </location>
</feature>
<dbReference type="InterPro" id="IPR010730">
    <property type="entry name" value="HET"/>
</dbReference>